<reference evidence="3 4" key="1">
    <citation type="submission" date="2016-11" db="EMBL/GenBank/DDBJ databases">
        <authorList>
            <person name="Jaros S."/>
            <person name="Januszkiewicz K."/>
            <person name="Wedrychowicz H."/>
        </authorList>
    </citation>
    <scope>NUCLEOTIDE SEQUENCE [LARGE SCALE GENOMIC DNA]</scope>
    <source>
        <strain evidence="3 4">DSM 21120</strain>
    </source>
</reference>
<dbReference type="InterPro" id="IPR036526">
    <property type="entry name" value="C-N_Hydrolase_sf"/>
</dbReference>
<organism evidence="3 4">
    <name type="scientific">Anaerosphaera aminiphila DSM 21120</name>
    <dbReference type="NCBI Taxonomy" id="1120995"/>
    <lineage>
        <taxon>Bacteria</taxon>
        <taxon>Bacillati</taxon>
        <taxon>Bacillota</taxon>
        <taxon>Tissierellia</taxon>
        <taxon>Tissierellales</taxon>
        <taxon>Peptoniphilaceae</taxon>
        <taxon>Anaerosphaera</taxon>
    </lineage>
</organism>
<dbReference type="SUPFAM" id="SSF56317">
    <property type="entry name" value="Carbon-nitrogen hydrolase"/>
    <property type="match status" value="1"/>
</dbReference>
<accession>A0A1M5R644</accession>
<gene>
    <name evidence="3" type="ORF">SAMN02745245_00819</name>
</gene>
<dbReference type="PROSITE" id="PS01227">
    <property type="entry name" value="UPF0012"/>
    <property type="match status" value="1"/>
</dbReference>
<dbReference type="STRING" id="1120995.SAMN02745245_00819"/>
<feature type="domain" description="CN hydrolase" evidence="2">
    <location>
        <begin position="1"/>
        <end position="237"/>
    </location>
</feature>
<evidence type="ECO:0000313" key="4">
    <source>
        <dbReference type="Proteomes" id="UP000184032"/>
    </source>
</evidence>
<dbReference type="GO" id="GO:0016787">
    <property type="term" value="F:hydrolase activity"/>
    <property type="evidence" value="ECO:0007669"/>
    <property type="project" value="UniProtKB-KW"/>
</dbReference>
<keyword evidence="4" id="KW-1185">Reference proteome</keyword>
<dbReference type="PANTHER" id="PTHR23088">
    <property type="entry name" value="NITRILASE-RELATED"/>
    <property type="match status" value="1"/>
</dbReference>
<keyword evidence="3" id="KW-0378">Hydrolase</keyword>
<evidence type="ECO:0000259" key="2">
    <source>
        <dbReference type="PROSITE" id="PS50263"/>
    </source>
</evidence>
<dbReference type="Gene3D" id="3.60.110.10">
    <property type="entry name" value="Carbon-nitrogen hydrolase"/>
    <property type="match status" value="1"/>
</dbReference>
<evidence type="ECO:0000313" key="3">
    <source>
        <dbReference type="EMBL" id="SHH21293.1"/>
    </source>
</evidence>
<dbReference type="OrthoDB" id="9811121at2"/>
<sequence length="260" mass="29555">MKISIIQCSLVFGDVEKNFALIEKKIVEAAGETPDVIVLPEMWNTSFFPNNVKEIADIEGKRSKDLLSKLSKQFNVNIIGGSVANTIDGELYNTSYVYDREGKEIASYNKVHLFSPSGENKYFKSGSELCIFKMDGIKCGLSICYDVRFPEWIRKSALEDIEILFLPAAWPEVRNMHWDTLNRARAIENQMFVVCVNSLGMTENSKFGGHSAIIDPWGEYILHPDDVEEVKIGAINLKVIENIRSSINVFRDRRKDLYTL</sequence>
<dbReference type="PROSITE" id="PS50263">
    <property type="entry name" value="CN_HYDROLASE"/>
    <property type="match status" value="1"/>
</dbReference>
<protein>
    <submittedName>
        <fullName evidence="3">Carbon-nitrogen hydrolase</fullName>
    </submittedName>
</protein>
<dbReference type="CDD" id="cd07583">
    <property type="entry name" value="nitrilase_5"/>
    <property type="match status" value="1"/>
</dbReference>
<dbReference type="RefSeq" id="WP_073184010.1">
    <property type="nucleotide sequence ID" value="NZ_FQXI01000004.1"/>
</dbReference>
<dbReference type="Pfam" id="PF00795">
    <property type="entry name" value="CN_hydrolase"/>
    <property type="match status" value="1"/>
</dbReference>
<evidence type="ECO:0000256" key="1">
    <source>
        <dbReference type="ARBA" id="ARBA00010613"/>
    </source>
</evidence>
<dbReference type="Proteomes" id="UP000184032">
    <property type="component" value="Unassembled WGS sequence"/>
</dbReference>
<proteinExistence type="inferred from homology"/>
<dbReference type="PANTHER" id="PTHR23088:SF27">
    <property type="entry name" value="DEAMINATED GLUTATHIONE AMIDASE"/>
    <property type="match status" value="1"/>
</dbReference>
<dbReference type="InterPro" id="IPR003010">
    <property type="entry name" value="C-N_Hydrolase"/>
</dbReference>
<dbReference type="InterPro" id="IPR001110">
    <property type="entry name" value="UPF0012_CS"/>
</dbReference>
<dbReference type="AlphaFoldDB" id="A0A1M5R644"/>
<name>A0A1M5R644_9FIRM</name>
<dbReference type="EMBL" id="FQXI01000004">
    <property type="protein sequence ID" value="SHH21293.1"/>
    <property type="molecule type" value="Genomic_DNA"/>
</dbReference>
<comment type="similarity">
    <text evidence="1">Belongs to the carbon-nitrogen hydrolase superfamily. NIT1/NIT2 family.</text>
</comment>